<keyword evidence="6" id="KW-1185">Reference proteome</keyword>
<evidence type="ECO:0000256" key="2">
    <source>
        <dbReference type="ARBA" id="ARBA00022598"/>
    </source>
</evidence>
<name>A0A1I1DU23_9GAMM</name>
<protein>
    <submittedName>
        <fullName evidence="5">4-coumarate--CoA ligase, photoactive yellow protein activation family</fullName>
    </submittedName>
</protein>
<sequence>MSNLELSSTQLFEVTRSLLADELKGLRPHAVEEIFPEDWKADTWISTPLSGHQALSLHADSLERMALATRVADFFEIRESGLEDYLLRFKTLGEWVELVQEARKRGSRNLTFLTSGSSGEPKPCPQSWDTLVNEVDYFREYFTSLQKEPIKRILVLNPCHHIYGFLFSVILPDRLQVPVIRGHQAFFQVQGRKLLPGDLIVGFPYAWKQLARSQKTFPEGIIGLTSTGPCDPKVIEQLHQQGLQSLVEIYGSSETGGIGYRANPQQPFQLLPRWQRFEDSNELLLEKASHQPVALNDLLEWQNQQAFYPRGRLDEAVQVGGINVFPQQLEKRLQDLPGVEAAKVRLMSPSEGERLKAFIVPEVEAAKNPEALIRQLDNWCRQHLAAAEQPKAFTLGSQLPVNDLGKSCDWPLQTRPLPLNE</sequence>
<reference evidence="5 6" key="1">
    <citation type="submission" date="2016-10" db="EMBL/GenBank/DDBJ databases">
        <authorList>
            <person name="de Groot N.N."/>
        </authorList>
    </citation>
    <scope>NUCLEOTIDE SEQUENCE [LARGE SCALE GENOMIC DNA]</scope>
    <source>
        <strain evidence="5 6">DSM 18438</strain>
    </source>
</reference>
<dbReference type="EMBL" id="FOLH01000001">
    <property type="protein sequence ID" value="SFB78391.1"/>
    <property type="molecule type" value="Genomic_DNA"/>
</dbReference>
<dbReference type="InterPro" id="IPR000873">
    <property type="entry name" value="AMP-dep_synth/lig_dom"/>
</dbReference>
<dbReference type="AlphaFoldDB" id="A0A1I1DU23"/>
<keyword evidence="2 5" id="KW-0436">Ligase</keyword>
<evidence type="ECO:0000259" key="4">
    <source>
        <dbReference type="Pfam" id="PF13193"/>
    </source>
</evidence>
<evidence type="ECO:0000313" key="6">
    <source>
        <dbReference type="Proteomes" id="UP000199058"/>
    </source>
</evidence>
<organism evidence="5 6">
    <name type="scientific">Marinospirillum celere</name>
    <dbReference type="NCBI Taxonomy" id="1122252"/>
    <lineage>
        <taxon>Bacteria</taxon>
        <taxon>Pseudomonadati</taxon>
        <taxon>Pseudomonadota</taxon>
        <taxon>Gammaproteobacteria</taxon>
        <taxon>Oceanospirillales</taxon>
        <taxon>Oceanospirillaceae</taxon>
        <taxon>Marinospirillum</taxon>
    </lineage>
</organism>
<proteinExistence type="inferred from homology"/>
<evidence type="ECO:0000256" key="1">
    <source>
        <dbReference type="ARBA" id="ARBA00006432"/>
    </source>
</evidence>
<dbReference type="InterPro" id="IPR025110">
    <property type="entry name" value="AMP-bd_C"/>
</dbReference>
<evidence type="ECO:0000259" key="3">
    <source>
        <dbReference type="Pfam" id="PF00501"/>
    </source>
</evidence>
<comment type="similarity">
    <text evidence="1">Belongs to the ATP-dependent AMP-binding enzyme family.</text>
</comment>
<dbReference type="PANTHER" id="PTHR43201">
    <property type="entry name" value="ACYL-COA SYNTHETASE"/>
    <property type="match status" value="1"/>
</dbReference>
<dbReference type="RefSeq" id="WP_091957641.1">
    <property type="nucleotide sequence ID" value="NZ_FOLH01000001.1"/>
</dbReference>
<dbReference type="InterPro" id="IPR045851">
    <property type="entry name" value="AMP-bd_C_sf"/>
</dbReference>
<dbReference type="PANTHER" id="PTHR43201:SF5">
    <property type="entry name" value="MEDIUM-CHAIN ACYL-COA LIGASE ACSF2, MITOCHONDRIAL"/>
    <property type="match status" value="1"/>
</dbReference>
<dbReference type="GO" id="GO:0031956">
    <property type="term" value="F:medium-chain fatty acid-CoA ligase activity"/>
    <property type="evidence" value="ECO:0007669"/>
    <property type="project" value="TreeGrafter"/>
</dbReference>
<dbReference type="STRING" id="1122252.SAMN05660443_0099"/>
<dbReference type="OrthoDB" id="9787658at2"/>
<dbReference type="Pfam" id="PF13193">
    <property type="entry name" value="AMP-binding_C"/>
    <property type="match status" value="1"/>
</dbReference>
<dbReference type="Gene3D" id="3.40.50.12780">
    <property type="entry name" value="N-terminal domain of ligase-like"/>
    <property type="match status" value="1"/>
</dbReference>
<accession>A0A1I1DU23</accession>
<dbReference type="InterPro" id="IPR042099">
    <property type="entry name" value="ANL_N_sf"/>
</dbReference>
<feature type="domain" description="AMP-binding enzyme C-terminal" evidence="4">
    <location>
        <begin position="329"/>
        <end position="406"/>
    </location>
</feature>
<feature type="domain" description="AMP-dependent synthetase/ligase" evidence="3">
    <location>
        <begin position="113"/>
        <end position="265"/>
    </location>
</feature>
<dbReference type="Proteomes" id="UP000199058">
    <property type="component" value="Unassembled WGS sequence"/>
</dbReference>
<dbReference type="SUPFAM" id="SSF56801">
    <property type="entry name" value="Acetyl-CoA synthetase-like"/>
    <property type="match status" value="1"/>
</dbReference>
<dbReference type="Pfam" id="PF00501">
    <property type="entry name" value="AMP-binding"/>
    <property type="match status" value="1"/>
</dbReference>
<gene>
    <name evidence="5" type="ORF">SAMN05660443_0099</name>
</gene>
<evidence type="ECO:0000313" key="5">
    <source>
        <dbReference type="EMBL" id="SFB78391.1"/>
    </source>
</evidence>
<dbReference type="GO" id="GO:0006631">
    <property type="term" value="P:fatty acid metabolic process"/>
    <property type="evidence" value="ECO:0007669"/>
    <property type="project" value="TreeGrafter"/>
</dbReference>
<dbReference type="Gene3D" id="3.30.300.30">
    <property type="match status" value="1"/>
</dbReference>